<dbReference type="Proteomes" id="UP000238701">
    <property type="component" value="Unassembled WGS sequence"/>
</dbReference>
<sequence>MTDVAQLEKPAELHDVPKLLIEWPSPWREFVTAIRPALSRSQARLAGEAPYGIFPYRGMIPCWLAEAFLIFAAIVVPVKLAQLRPYVAPRLSSHDIIYYTGDELPRTEDLAGAQAGRSGAAGGDEAQHRTQTIKIARGSSLTPKVVDAPNLRLPVTRDAVANLLAIKPNPGPPPLEGVRSARSAPTLYSAVVAPAPDVIRDFTRNGIAMDAVVPPAPNFSRDQPLTAPTLNANVIPPAPNVSREHALIAPALGPAVIPPAPSVSGDHRQATPSLNVSVVAPAPTVAGDIAKNESRSAPSLATSVIPPAPGAVSREITSAPVQMANVAVVPPPVSAPERATTRDPKLSLPAPSVIAPPPSANSHDVQRLASGSIPDPSKTVVPPPPTQSGSGSFVSSLIGKIFGASEVVPPPPTVNANATRNSTGTSLAANVVPPPPSVGTVAGANARGTRRDAGTSLAANVVPPPPSVGTTAGSNPSGTRNGIGATPASTVIAPPPSAGISGGTGPRSLAPSAAPTLGPPSIVPPPPSLSGPGGGTGQTGGGAGVSLGTQIASNVVPPPPNLGGGSAATGSGLSRQGAGLGSPLDVGSPAAPPSSGGSSTNAGVVVSNHPGPKVGLPTTGDKGSLSMSPSGGDKPGLGGSGGGTGIGRGTGSGSGMKGEGPGAGKSGPGRGSDPNAHGGISPSPGSGGAGTAPSGTPSVPGVSVSGGSVQVSFDTDPSPSDPGSPRRSSLKQRQVLGVDVVSTATSAGAFEPYKNLLHGEKHISYLNTVLGTVVMEYADEASAGRSNPGSLNAPQQIRADLPAGLPHVRMVVACILDASGNLKNLRVLEPGPADMTAKVLAALPSWKFQPALRGDQSVEVTAILGFNIDTNDRF</sequence>
<accession>A0A2U3K2I4</accession>
<dbReference type="EMBL" id="OMOD01000024">
    <property type="protein sequence ID" value="SPF33750.1"/>
    <property type="molecule type" value="Genomic_DNA"/>
</dbReference>
<dbReference type="AlphaFoldDB" id="A0A2U3K2I4"/>
<feature type="compositionally biased region" description="Gly residues" evidence="1">
    <location>
        <begin position="531"/>
        <end position="545"/>
    </location>
</feature>
<evidence type="ECO:0000313" key="3">
    <source>
        <dbReference type="Proteomes" id="UP000238701"/>
    </source>
</evidence>
<feature type="compositionally biased region" description="Polar residues" evidence="1">
    <location>
        <begin position="468"/>
        <end position="480"/>
    </location>
</feature>
<feature type="region of interest" description="Disordered" evidence="1">
    <location>
        <begin position="332"/>
        <end position="391"/>
    </location>
</feature>
<dbReference type="Gene3D" id="3.30.1150.10">
    <property type="match status" value="1"/>
</dbReference>
<organism evidence="2 3">
    <name type="scientific">Candidatus Sulfotelmatobacter kueseliae</name>
    <dbReference type="NCBI Taxonomy" id="2042962"/>
    <lineage>
        <taxon>Bacteria</taxon>
        <taxon>Pseudomonadati</taxon>
        <taxon>Acidobacteriota</taxon>
        <taxon>Terriglobia</taxon>
        <taxon>Terriglobales</taxon>
        <taxon>Candidatus Korobacteraceae</taxon>
        <taxon>Candidatus Sulfotelmatobacter</taxon>
    </lineage>
</organism>
<feature type="compositionally biased region" description="Pro residues" evidence="1">
    <location>
        <begin position="517"/>
        <end position="529"/>
    </location>
</feature>
<evidence type="ECO:0008006" key="4">
    <source>
        <dbReference type="Google" id="ProtNLM"/>
    </source>
</evidence>
<feature type="region of interest" description="Disordered" evidence="1">
    <location>
        <begin position="456"/>
        <end position="733"/>
    </location>
</feature>
<proteinExistence type="predicted"/>
<name>A0A2U3K2I4_9BACT</name>
<feature type="compositionally biased region" description="Gly residues" evidence="1">
    <location>
        <begin position="633"/>
        <end position="670"/>
    </location>
</feature>
<gene>
    <name evidence="2" type="ORF">SBA1_120104</name>
</gene>
<protein>
    <recommendedName>
        <fullName evidence="4">TonB C-terminal domain-containing protein</fullName>
    </recommendedName>
</protein>
<evidence type="ECO:0000256" key="1">
    <source>
        <dbReference type="SAM" id="MobiDB-lite"/>
    </source>
</evidence>
<feature type="compositionally biased region" description="Low complexity" evidence="1">
    <location>
        <begin position="587"/>
        <end position="599"/>
    </location>
</feature>
<evidence type="ECO:0000313" key="2">
    <source>
        <dbReference type="EMBL" id="SPF33750.1"/>
    </source>
</evidence>
<reference evidence="3" key="1">
    <citation type="submission" date="2018-02" db="EMBL/GenBank/DDBJ databases">
        <authorList>
            <person name="Hausmann B."/>
        </authorList>
    </citation>
    <scope>NUCLEOTIDE SEQUENCE [LARGE SCALE GENOMIC DNA]</scope>
    <source>
        <strain evidence="3">Peat soil MAG SbA1</strain>
    </source>
</reference>
<feature type="compositionally biased region" description="Low complexity" evidence="1">
    <location>
        <begin position="691"/>
        <end position="727"/>
    </location>
</feature>